<comment type="caution">
    <text evidence="1">The sequence shown here is derived from an EMBL/GenBank/DDBJ whole genome shotgun (WGS) entry which is preliminary data.</text>
</comment>
<gene>
    <name evidence="1" type="ORF">AFUS01_LOCUS10827</name>
</gene>
<dbReference type="OrthoDB" id="2121828at2759"/>
<reference evidence="1" key="1">
    <citation type="submission" date="2021-06" db="EMBL/GenBank/DDBJ databases">
        <authorList>
            <person name="Hodson N. C."/>
            <person name="Mongue J. A."/>
            <person name="Jaron S. K."/>
        </authorList>
    </citation>
    <scope>NUCLEOTIDE SEQUENCE</scope>
</reference>
<dbReference type="AlphaFoldDB" id="A0A8J2JPQ4"/>
<name>A0A8J2JPQ4_9HEXA</name>
<dbReference type="Proteomes" id="UP000708208">
    <property type="component" value="Unassembled WGS sequence"/>
</dbReference>
<organism evidence="1 2">
    <name type="scientific">Allacma fusca</name>
    <dbReference type="NCBI Taxonomy" id="39272"/>
    <lineage>
        <taxon>Eukaryota</taxon>
        <taxon>Metazoa</taxon>
        <taxon>Ecdysozoa</taxon>
        <taxon>Arthropoda</taxon>
        <taxon>Hexapoda</taxon>
        <taxon>Collembola</taxon>
        <taxon>Symphypleona</taxon>
        <taxon>Sminthuridae</taxon>
        <taxon>Allacma</taxon>
    </lineage>
</organism>
<keyword evidence="2" id="KW-1185">Reference proteome</keyword>
<dbReference type="EMBL" id="CAJVCH010081228">
    <property type="protein sequence ID" value="CAG7721625.1"/>
    <property type="molecule type" value="Genomic_DNA"/>
</dbReference>
<feature type="non-terminal residue" evidence="1">
    <location>
        <position position="39"/>
    </location>
</feature>
<evidence type="ECO:0000313" key="1">
    <source>
        <dbReference type="EMBL" id="CAG7721625.1"/>
    </source>
</evidence>
<evidence type="ECO:0000313" key="2">
    <source>
        <dbReference type="Proteomes" id="UP000708208"/>
    </source>
</evidence>
<proteinExistence type="predicted"/>
<accession>A0A8J2JPQ4</accession>
<sequence length="39" mass="4506">MERLGKSTEPWIIQERDAKQSVLRKRVNAPIKDTVTVPD</sequence>
<protein>
    <submittedName>
        <fullName evidence="1">Uncharacterized protein</fullName>
    </submittedName>
</protein>